<feature type="transmembrane region" description="Helical" evidence="1">
    <location>
        <begin position="150"/>
        <end position="171"/>
    </location>
</feature>
<feature type="transmembrane region" description="Helical" evidence="1">
    <location>
        <begin position="192"/>
        <end position="212"/>
    </location>
</feature>
<dbReference type="EMBL" id="QGNW01000435">
    <property type="protein sequence ID" value="RVW71531.1"/>
    <property type="molecule type" value="Genomic_DNA"/>
</dbReference>
<sequence length="258" mass="28419">MGLSLGLGDNLVHVTAIGSMPLDSGESTQIRQATEFRERSSLSQFRRKMMPPELQPRSYRQGLSASLDFLRLPSYTTPKIAIALVPCAAFLLDLGGTPVVATLTLGLMIAYILDSLNFKSGSFFGVWFSLIAAQIAFFFSSSIFSTFNSIPLSLLAAFLCAETNFLIGVWASLQFKWIQIENPSIVLALERLLFACVPFAASALFAWATISAVGMNNASYYLMAFNCVSTGFSRFLAFPRSKTSRKWVTMAEKFPMIF</sequence>
<keyword evidence="1" id="KW-1133">Transmembrane helix</keyword>
<gene>
    <name evidence="2" type="ORF">CK203_047946</name>
</gene>
<dbReference type="PANTHER" id="PTHR35313">
    <property type="entry name" value="NO EXINE FORMATION 1"/>
    <property type="match status" value="1"/>
</dbReference>
<accession>A0A438GH63</accession>
<evidence type="ECO:0000256" key="1">
    <source>
        <dbReference type="SAM" id="Phobius"/>
    </source>
</evidence>
<dbReference type="PANTHER" id="PTHR35313:SF1">
    <property type="entry name" value="NO EXINE FORMATION 1"/>
    <property type="match status" value="1"/>
</dbReference>
<keyword evidence="1" id="KW-0472">Membrane</keyword>
<name>A0A438GH63_VITVI</name>
<evidence type="ECO:0000313" key="3">
    <source>
        <dbReference type="Proteomes" id="UP000288805"/>
    </source>
</evidence>
<feature type="transmembrane region" description="Helical" evidence="1">
    <location>
        <begin position="80"/>
        <end position="113"/>
    </location>
</feature>
<organism evidence="2 3">
    <name type="scientific">Vitis vinifera</name>
    <name type="common">Grape</name>
    <dbReference type="NCBI Taxonomy" id="29760"/>
    <lineage>
        <taxon>Eukaryota</taxon>
        <taxon>Viridiplantae</taxon>
        <taxon>Streptophyta</taxon>
        <taxon>Embryophyta</taxon>
        <taxon>Tracheophyta</taxon>
        <taxon>Spermatophyta</taxon>
        <taxon>Magnoliopsida</taxon>
        <taxon>eudicotyledons</taxon>
        <taxon>Gunneridae</taxon>
        <taxon>Pentapetalae</taxon>
        <taxon>rosids</taxon>
        <taxon>Vitales</taxon>
        <taxon>Vitaceae</taxon>
        <taxon>Viteae</taxon>
        <taxon>Vitis</taxon>
    </lineage>
</organism>
<comment type="caution">
    <text evidence="2">The sequence shown here is derived from an EMBL/GenBank/DDBJ whole genome shotgun (WGS) entry which is preliminary data.</text>
</comment>
<evidence type="ECO:0000313" key="2">
    <source>
        <dbReference type="EMBL" id="RVW71531.1"/>
    </source>
</evidence>
<dbReference type="AlphaFoldDB" id="A0A438GH63"/>
<feature type="transmembrane region" description="Helical" evidence="1">
    <location>
        <begin position="218"/>
        <end position="237"/>
    </location>
</feature>
<proteinExistence type="predicted"/>
<keyword evidence="1" id="KW-0812">Transmembrane</keyword>
<dbReference type="Proteomes" id="UP000288805">
    <property type="component" value="Unassembled WGS sequence"/>
</dbReference>
<protein>
    <submittedName>
        <fullName evidence="2">Uncharacterized protein</fullName>
    </submittedName>
</protein>
<reference evidence="2 3" key="1">
    <citation type="journal article" date="2018" name="PLoS Genet.">
        <title>Population sequencing reveals clonal diversity and ancestral inbreeding in the grapevine cultivar Chardonnay.</title>
        <authorList>
            <person name="Roach M.J."/>
            <person name="Johnson D.L."/>
            <person name="Bohlmann J."/>
            <person name="van Vuuren H.J."/>
            <person name="Jones S.J."/>
            <person name="Pretorius I.S."/>
            <person name="Schmidt S.A."/>
            <person name="Borneman A.R."/>
        </authorList>
    </citation>
    <scope>NUCLEOTIDE SEQUENCE [LARGE SCALE GENOMIC DNA]</scope>
    <source>
        <strain evidence="3">cv. Chardonnay</strain>
        <tissue evidence="2">Leaf</tissue>
    </source>
</reference>
<feature type="transmembrane region" description="Helical" evidence="1">
    <location>
        <begin position="125"/>
        <end position="144"/>
    </location>
</feature>